<evidence type="ECO:0000256" key="1">
    <source>
        <dbReference type="SAM" id="MobiDB-lite"/>
    </source>
</evidence>
<feature type="compositionally biased region" description="Polar residues" evidence="1">
    <location>
        <begin position="59"/>
        <end position="76"/>
    </location>
</feature>
<proteinExistence type="predicted"/>
<evidence type="ECO:0000313" key="3">
    <source>
        <dbReference type="Proteomes" id="UP000813385"/>
    </source>
</evidence>
<reference evidence="2" key="1">
    <citation type="journal article" date="2021" name="Nat. Commun.">
        <title>Genetic determinants of endophytism in the Arabidopsis root mycobiome.</title>
        <authorList>
            <person name="Mesny F."/>
            <person name="Miyauchi S."/>
            <person name="Thiergart T."/>
            <person name="Pickel B."/>
            <person name="Atanasova L."/>
            <person name="Karlsson M."/>
            <person name="Huettel B."/>
            <person name="Barry K.W."/>
            <person name="Haridas S."/>
            <person name="Chen C."/>
            <person name="Bauer D."/>
            <person name="Andreopoulos W."/>
            <person name="Pangilinan J."/>
            <person name="LaButti K."/>
            <person name="Riley R."/>
            <person name="Lipzen A."/>
            <person name="Clum A."/>
            <person name="Drula E."/>
            <person name="Henrissat B."/>
            <person name="Kohler A."/>
            <person name="Grigoriev I.V."/>
            <person name="Martin F.M."/>
            <person name="Hacquard S."/>
        </authorList>
    </citation>
    <scope>NUCLEOTIDE SEQUENCE</scope>
    <source>
        <strain evidence="2">MPI-CAGE-AT-0016</strain>
    </source>
</reference>
<sequence length="100" mass="10707">MTRAVLSASLQAAGGSTLVLVASSHRQARADPRRGWTHSEAHPKGGREICTGVKKDPQSQDGTRPNGTPGARSNYQNRLHDGFLFRVLEPFEGGGQLEAV</sequence>
<feature type="region of interest" description="Disordered" evidence="1">
    <location>
        <begin position="24"/>
        <end position="76"/>
    </location>
</feature>
<comment type="caution">
    <text evidence="2">The sequence shown here is derived from an EMBL/GenBank/DDBJ whole genome shotgun (WGS) entry which is preliminary data.</text>
</comment>
<feature type="compositionally biased region" description="Basic and acidic residues" evidence="1">
    <location>
        <begin position="28"/>
        <end position="58"/>
    </location>
</feature>
<protein>
    <submittedName>
        <fullName evidence="2">Uncharacterized protein</fullName>
    </submittedName>
</protein>
<keyword evidence="3" id="KW-1185">Reference proteome</keyword>
<accession>A0A8K0T7F2</accession>
<dbReference type="AlphaFoldDB" id="A0A8K0T7F2"/>
<name>A0A8K0T7F2_9PEZI</name>
<organism evidence="2 3">
    <name type="scientific">Plectosphaerella cucumerina</name>
    <dbReference type="NCBI Taxonomy" id="40658"/>
    <lineage>
        <taxon>Eukaryota</taxon>
        <taxon>Fungi</taxon>
        <taxon>Dikarya</taxon>
        <taxon>Ascomycota</taxon>
        <taxon>Pezizomycotina</taxon>
        <taxon>Sordariomycetes</taxon>
        <taxon>Hypocreomycetidae</taxon>
        <taxon>Glomerellales</taxon>
        <taxon>Plectosphaerellaceae</taxon>
        <taxon>Plectosphaerella</taxon>
    </lineage>
</organism>
<dbReference type="EMBL" id="JAGPXD010000007">
    <property type="protein sequence ID" value="KAH7347548.1"/>
    <property type="molecule type" value="Genomic_DNA"/>
</dbReference>
<gene>
    <name evidence="2" type="ORF">B0T11DRAFT_302741</name>
</gene>
<dbReference type="Proteomes" id="UP000813385">
    <property type="component" value="Unassembled WGS sequence"/>
</dbReference>
<evidence type="ECO:0000313" key="2">
    <source>
        <dbReference type="EMBL" id="KAH7347548.1"/>
    </source>
</evidence>